<feature type="compositionally biased region" description="Basic and acidic residues" evidence="2">
    <location>
        <begin position="997"/>
        <end position="1006"/>
    </location>
</feature>
<evidence type="ECO:0000313" key="4">
    <source>
        <dbReference type="EMBL" id="CAB5220280.1"/>
    </source>
</evidence>
<accession>A0A6J7WR82</accession>
<feature type="region of interest" description="Disordered" evidence="2">
    <location>
        <begin position="2100"/>
        <end position="2126"/>
    </location>
</feature>
<dbReference type="InterPro" id="IPR040561">
    <property type="entry name" value="LPD38"/>
</dbReference>
<feature type="region of interest" description="Disordered" evidence="2">
    <location>
        <begin position="447"/>
        <end position="474"/>
    </location>
</feature>
<feature type="compositionally biased region" description="Low complexity" evidence="2">
    <location>
        <begin position="58"/>
        <end position="76"/>
    </location>
</feature>
<evidence type="ECO:0000259" key="3">
    <source>
        <dbReference type="Pfam" id="PF18857"/>
    </source>
</evidence>
<dbReference type="Pfam" id="PF18857">
    <property type="entry name" value="LPD38"/>
    <property type="match status" value="1"/>
</dbReference>
<feature type="region of interest" description="Disordered" evidence="2">
    <location>
        <begin position="58"/>
        <end position="79"/>
    </location>
</feature>
<protein>
    <recommendedName>
        <fullName evidence="3">Large polyvalent protein associated domain-containing protein</fullName>
    </recommendedName>
</protein>
<evidence type="ECO:0000256" key="2">
    <source>
        <dbReference type="SAM" id="MobiDB-lite"/>
    </source>
</evidence>
<reference evidence="4" key="1">
    <citation type="submission" date="2020-05" db="EMBL/GenBank/DDBJ databases">
        <authorList>
            <person name="Chiriac C."/>
            <person name="Salcher M."/>
            <person name="Ghai R."/>
            <person name="Kavagutti S V."/>
        </authorList>
    </citation>
    <scope>NUCLEOTIDE SEQUENCE</scope>
</reference>
<feature type="region of interest" description="Disordered" evidence="2">
    <location>
        <begin position="977"/>
        <end position="1006"/>
    </location>
</feature>
<proteinExistence type="predicted"/>
<gene>
    <name evidence="4" type="ORF">UFOVP236_17</name>
</gene>
<sequence>MDLYLNSQDARNRVSAGDADAPVASGIPTAPRNVAIPPPSGGMAVGNLSDFFGAPAVPTATASPSASSPQSAPAPSGLSVGNASDFFTSPVMQPQAEVIAKKPVEETGVMNELGRGLSHGAQVTMPKAIGNALEFFGAEETGKAMVKRAEARETSANKESEYGQSLDSPYSVRGNIYEAADNAVLSVAPGAAGAAVGAAVGSVVPVVGTGLGALIGYGVGSLASLPVFYGSQGQETYDKVKKAQLAKGADKATAESEARIASHQAGSIEAGGEVIADVIPFAKIFKPFAKPAGKAAGTLIKDTFFPTFKEGAKTVGKTIAGETVTEMAQTAGEAAVEGAHGAGPGATWAETEKVIMPTILMSLIPGMAGAGTHAAQVNASRKALENPATDEATRVKIVLGAVDQMRNVSEDAAQNFALYAGRQIQTGKAIEIQDDAFYKKQADFIRNGTTDPAQDTAGSSTTAESPATPTRLDDMSAKRAYMNLNSAISENREGTLSLMAALFDAQPKDDANGVMETLNRVAQRLGVVDQFNALKTNQSAIDSGNQMLSNSPQIGDDFIASAQNLTNNIPQEGVVKFERPTAEEQEQRMQEETDLMYADEGYQQQIEQDANSVPENKFMQNLNVVPVSESVKEAVAQADQQAASVPAVASQTTTIANHLSDVNQRKGMEPIGVQDVVLSNVPPQLQKVADAFGVKLVGYTATGSTVKGFTNRATNEVYVNTAALNKVNGMFLLGHEVWHQLEGRNPALAAELASSIVGYLKGNAYAKYSAKLNQLGYSKDKIDSEIAGDVMGLMFNDRKFWRMVGQKNPSIIDQIKDIIDQLISAMRNMSKGRADGLRKNIQDIEVVRDLMSSVASELAQEQSKLTQDEMVNMQDKDPMDQVRQLQQEGRVDEAVRLKKEIENRAATLNKSQMTIDEDAEGSYQSVNDPMARVQNLLRQGKTGIAAKVFKENNLFQKTGKGFDVLQKEIKAEPQRKIANAPKNETPAPAAAAPAPAKPKEEKKTFSPKVEKLRSTMNSIIDNIANPAYFNDTINALRSEIGKVEAQIKALSRIDVKNEDGTVTSFKLREETDENPGMWGYSDLNAYDRGIDGFVSDKPSNKQELLNRLRMLNMELEKVRDNSIRGKAALFRKSAARMADSLMVQSKAAIEGGAPREEVNELFNQYMEMLYAYANFESGRRLDKGARDSFGSTALSGDMGQSTMTREELEQEMKEQLEASSKAIEEAEVPTQEAFISQMLKDVQSGKLSIPEAMNLINKAAKAGEISGRDVVVKDVLYHLVGQLDTVTGRDRDVMMNQITSWASSASREGLLRFDDFVDIFAGQGIDIPQSITLNSHVALSTRYTAFLAEKGNGYVFRDAWMRSMDSIVKFNPALLKNGTFTDSELAGYSAWREAQNNIRKRRSIGDKESSDLEEAYPHALFIDHTLEEMRNPSLMSDRDQTYLGANIQDLVAAYFGDITTVLHFRPDLKEQVYDQISAAERNEYEAWVQSKYQAIKTEVNLASRVPYLKNLLGLKFMSDDTFNMMRDQLIRANLDQLDEIYNTAVEINRIAITGSESPKNAKIDPETGEIIPISEAETDKALSDHIDSLVMNSMMQSVVNAATGKEMSQYGAKVTDDMGFAEDKEGSFRQIRDTKAEEADASMNSNTMSIEDMERSQERSVMDEDLSSVDLMNSGYDVDMGDMTGFDDIDPALRQGLFSGGLTNKLVQTYVAKITNKWKNAPQIVVLSSHYQLPPALRDKVSAKLSEGMGAKGMFDPATGVTYLFSDYLTGEADTQFTLFHEVYGHLGMRAFQGAEFDQFLENMYNANEVVRKAADALIARGGIGKLQAIDETLSDMAGDNREVSAVTEWIGKSIAGLRKIGLDKLADWIGKLTSAELSYSLQMAKQYAEEGGYSPLHGAPDDIRLAEGKLPYEVFAIKGDNTHAYARYNPLTREWYLFTNKNGDIRKDSNVSIFQDYDELTRFMNRFGKLERRMRSSFFRDNKIPADYVQFEKSARDGRIKSFFGGAVRALQNQYRPVFQAVEQMAALGRVSEDLDLRMDLRLSERQTAVDVEDANREFVTPIMQLVAEAKKAKGEFTEGVDNVYDMLNKFLLAQTADERNKQVNKRSPENFKGSGMGSKSSNLADPSIPNEADAILDFVKTQPYAEQFEAIGKLLDQMSAKKIQWEVDTGLISKKEGAQRQAAYQHYRNLSGLNSDLDSDHSSDPALNIGRKFNLRGKDKNALGRSDEAPDILARTMLGYEASIIRGHKNQIAQKVLRFFETNYDPNLVTINEQSKIKKVGADGFVQLVDNDHYINQPDVMVAKVKGIPVTIRFKDQGYNSIGEAIHGKIYPAAQNRIMHTWGVMTRFSGQLITTYNPFWIPVNFAKDVQTLFLNSAVNGEVGSASAGRMMKELVPAIGTSLRVALEDMQPATAAGRVAQKSLMKVFDWSHSGIDMVVGKSSIDRMAIYREARKAGALTSFINRKDLDEQIIQINEAIRGKSAISKIQGMLKFMELMTVPMEMAPRLAAYTVLTQQEGWTSKKSADYAGRVTVDFNMRGAYEPVRTLYLFFNPAIQGTAQMFELAKKNPARMAALGGALMSAGFIISAMTRAAGDDDEYKKKSGKNVLDDIPVYKRATSVIINPNEKWGAAPLPYGWNVFYAAGAFMADSVYGDTPMATTLKRIFNAAFDAYSPVGGSGFDALKIGEDPFGEAKKLLTPTLITPPMQWEMNKNRFGGPIHPDAGMTGREGFSDTTNAFSSVNPMSKKFTEWLQESTGGNRFNQKGIDISPALIDHMVQGYAPGLASEMYKAAGNQMRKEMGLDIPREKEPLQDRFAAYPAESADAMTYRRVAAQVKADYEELRRTPTDDPRRAEILKEHPNIGTAEMVIKSVDQSLRGIRSGLHAAEQKAYQLRKDGQVEDANKMDKQVVDLTNQVKAAEKAQYSRATQAFIKAGYKDLVVSNE</sequence>
<feature type="compositionally biased region" description="Basic and acidic residues" evidence="2">
    <location>
        <begin position="2100"/>
        <end position="2111"/>
    </location>
</feature>
<name>A0A6J7WR82_9CAUD</name>
<keyword evidence="1" id="KW-0175">Coiled coil</keyword>
<feature type="compositionally biased region" description="Low complexity" evidence="2">
    <location>
        <begin position="978"/>
        <end position="994"/>
    </location>
</feature>
<feature type="region of interest" description="Disordered" evidence="2">
    <location>
        <begin position="1"/>
        <end position="32"/>
    </location>
</feature>
<evidence type="ECO:0000256" key="1">
    <source>
        <dbReference type="SAM" id="Coils"/>
    </source>
</evidence>
<organism evidence="4">
    <name type="scientific">uncultured Caudovirales phage</name>
    <dbReference type="NCBI Taxonomy" id="2100421"/>
    <lineage>
        <taxon>Viruses</taxon>
        <taxon>Duplodnaviria</taxon>
        <taxon>Heunggongvirae</taxon>
        <taxon>Uroviricota</taxon>
        <taxon>Caudoviricetes</taxon>
        <taxon>Peduoviridae</taxon>
        <taxon>Maltschvirus</taxon>
        <taxon>Maltschvirus maltsch</taxon>
    </lineage>
</organism>
<feature type="compositionally biased region" description="Low complexity" evidence="2">
    <location>
        <begin position="456"/>
        <end position="470"/>
    </location>
</feature>
<feature type="coiled-coil region" evidence="1">
    <location>
        <begin position="1198"/>
        <end position="1225"/>
    </location>
</feature>
<feature type="domain" description="Large polyvalent protein associated" evidence="3">
    <location>
        <begin position="2609"/>
        <end position="2795"/>
    </location>
</feature>
<dbReference type="EMBL" id="LR798284">
    <property type="protein sequence ID" value="CAB5220280.1"/>
    <property type="molecule type" value="Genomic_DNA"/>
</dbReference>